<reference evidence="1" key="1">
    <citation type="submission" date="2018-05" db="EMBL/GenBank/DDBJ databases">
        <authorList>
            <person name="Lanie J.A."/>
            <person name="Ng W.-L."/>
            <person name="Kazmierczak K.M."/>
            <person name="Andrzejewski T.M."/>
            <person name="Davidsen T.M."/>
            <person name="Wayne K.J."/>
            <person name="Tettelin H."/>
            <person name="Glass J.I."/>
            <person name="Rusch D."/>
            <person name="Podicherti R."/>
            <person name="Tsui H.-C.T."/>
            <person name="Winkler M.E."/>
        </authorList>
    </citation>
    <scope>NUCLEOTIDE SEQUENCE</scope>
</reference>
<evidence type="ECO:0000313" key="1">
    <source>
        <dbReference type="EMBL" id="SVD93703.1"/>
    </source>
</evidence>
<organism evidence="1">
    <name type="scientific">marine metagenome</name>
    <dbReference type="NCBI Taxonomy" id="408172"/>
    <lineage>
        <taxon>unclassified sequences</taxon>
        <taxon>metagenomes</taxon>
        <taxon>ecological metagenomes</taxon>
    </lineage>
</organism>
<dbReference type="EMBL" id="UINC01183119">
    <property type="protein sequence ID" value="SVD93703.1"/>
    <property type="molecule type" value="Genomic_DNA"/>
</dbReference>
<gene>
    <name evidence="1" type="ORF">METZ01_LOCUS446557</name>
</gene>
<protein>
    <submittedName>
        <fullName evidence="1">Uncharacterized protein</fullName>
    </submittedName>
</protein>
<proteinExistence type="predicted"/>
<name>A0A382ZE66_9ZZZZ</name>
<accession>A0A382ZE66</accession>
<sequence>MSATLTDLIVKEQMYARITARVHELSIFFSLTKGIDC</sequence>
<dbReference type="AlphaFoldDB" id="A0A382ZE66"/>